<evidence type="ECO:0000313" key="2">
    <source>
        <dbReference type="Proteomes" id="UP000037729"/>
    </source>
</evidence>
<keyword evidence="2" id="KW-1185">Reference proteome</keyword>
<dbReference type="RefSeq" id="WP_053968177.1">
    <property type="nucleotide sequence ID" value="NZ_LIUF01000003.1"/>
</dbReference>
<dbReference type="Proteomes" id="UP000037729">
    <property type="component" value="Unassembled WGS sequence"/>
</dbReference>
<gene>
    <name evidence="1" type="ORF">AMS69_11345</name>
</gene>
<sequence length="112" mass="12765">MPVTAIDWIDSVDEVETTTIGGETEVILYTEEEDPLTIRHRVSLSDFKKIFKSVFDTAESVESISADDFRHAADQNPDADVEIRRTDIGYDDVIDYWEEHDVFENESGGSLY</sequence>
<dbReference type="STRING" id="1705562.AMS69_11345"/>
<accession>A0A0M9AJ00</accession>
<reference evidence="1 2" key="1">
    <citation type="submission" date="2015-08" db="EMBL/GenBank/DDBJ databases">
        <title>Genomes of Isolates from Cabo Rojo, PR.</title>
        <authorList>
            <person name="Sanchez-Nieves R.L."/>
            <person name="Montalvo-Rodriguez R."/>
        </authorList>
    </citation>
    <scope>NUCLEOTIDE SEQUENCE [LARGE SCALE GENOMIC DNA]</scope>
    <source>
        <strain evidence="1 2">SL3</strain>
    </source>
</reference>
<comment type="caution">
    <text evidence="1">The sequence shown here is derived from an EMBL/GenBank/DDBJ whole genome shotgun (WGS) entry which is preliminary data.</text>
</comment>
<protein>
    <submittedName>
        <fullName evidence="1">Uncharacterized protein</fullName>
    </submittedName>
</protein>
<dbReference type="EMBL" id="LIUF01000003">
    <property type="protein sequence ID" value="KOX93037.1"/>
    <property type="molecule type" value="Genomic_DNA"/>
</dbReference>
<organism evidence="1 2">
    <name type="scientific">Haloarcula rubripromontorii</name>
    <dbReference type="NCBI Taxonomy" id="1705562"/>
    <lineage>
        <taxon>Archaea</taxon>
        <taxon>Methanobacteriati</taxon>
        <taxon>Methanobacteriota</taxon>
        <taxon>Stenosarchaea group</taxon>
        <taxon>Halobacteria</taxon>
        <taxon>Halobacteriales</taxon>
        <taxon>Haloarculaceae</taxon>
        <taxon>Haloarcula</taxon>
    </lineage>
</organism>
<proteinExistence type="predicted"/>
<evidence type="ECO:0000313" key="1">
    <source>
        <dbReference type="EMBL" id="KOX93037.1"/>
    </source>
</evidence>
<name>A0A0M9AJ00_9EURY</name>
<dbReference type="PATRIC" id="fig|1705562.3.peg.454"/>
<dbReference type="AlphaFoldDB" id="A0A0M9AJ00"/>